<reference evidence="4 5" key="1">
    <citation type="journal article" date="2020" name="Microb. Ecol.">
        <title>Ecogenomics of the Marine Benthic Filamentous Cyanobacterium Adonisia.</title>
        <authorList>
            <person name="Walter J.M."/>
            <person name="Coutinho F.H."/>
            <person name="Leomil L."/>
            <person name="Hargreaves P.I."/>
            <person name="Campeao M.E."/>
            <person name="Vieira V.V."/>
            <person name="Silva B.S."/>
            <person name="Fistarol G.O."/>
            <person name="Salomon P.S."/>
            <person name="Sawabe T."/>
            <person name="Mino S."/>
            <person name="Hosokawa M."/>
            <person name="Miyashita H."/>
            <person name="Maruyama F."/>
            <person name="van Verk M.C."/>
            <person name="Dutilh B.E."/>
            <person name="Thompson C.C."/>
            <person name="Thompson F.L."/>
        </authorList>
    </citation>
    <scope>NUCLEOTIDE SEQUENCE [LARGE SCALE GENOMIC DNA]</scope>
    <source>
        <strain evidence="4 5">CCMR0082</strain>
    </source>
</reference>
<dbReference type="EMBL" id="QZCE01000002">
    <property type="protein sequence ID" value="NEZ66121.1"/>
    <property type="molecule type" value="Genomic_DNA"/>
</dbReference>
<dbReference type="Proteomes" id="UP000473574">
    <property type="component" value="Unassembled WGS sequence"/>
</dbReference>
<protein>
    <submittedName>
        <fullName evidence="4">CHAT domain-containing protein</fullName>
    </submittedName>
</protein>
<feature type="coiled-coil region" evidence="1">
    <location>
        <begin position="114"/>
        <end position="141"/>
    </location>
</feature>
<feature type="domain" description="CHAT" evidence="3">
    <location>
        <begin position="396"/>
        <end position="686"/>
    </location>
</feature>
<gene>
    <name evidence="4" type="ORF">D0962_25730</name>
</gene>
<dbReference type="AlphaFoldDB" id="A0A6M0SDT1"/>
<keyword evidence="2" id="KW-0472">Membrane</keyword>
<evidence type="ECO:0000256" key="2">
    <source>
        <dbReference type="SAM" id="Phobius"/>
    </source>
</evidence>
<dbReference type="InterPro" id="IPR024983">
    <property type="entry name" value="CHAT_dom"/>
</dbReference>
<dbReference type="Pfam" id="PF12770">
    <property type="entry name" value="CHAT"/>
    <property type="match status" value="1"/>
</dbReference>
<name>A0A6M0SDT1_9CYAN</name>
<dbReference type="PANTHER" id="PTHR10098:SF108">
    <property type="entry name" value="TETRATRICOPEPTIDE REPEAT PROTEIN 28"/>
    <property type="match status" value="1"/>
</dbReference>
<dbReference type="PANTHER" id="PTHR10098">
    <property type="entry name" value="RAPSYN-RELATED"/>
    <property type="match status" value="1"/>
</dbReference>
<evidence type="ECO:0000313" key="4">
    <source>
        <dbReference type="EMBL" id="NEZ66121.1"/>
    </source>
</evidence>
<evidence type="ECO:0000313" key="5">
    <source>
        <dbReference type="Proteomes" id="UP000473574"/>
    </source>
</evidence>
<comment type="caution">
    <text evidence="4">The sequence shown here is derived from an EMBL/GenBank/DDBJ whole genome shotgun (WGS) entry which is preliminary data.</text>
</comment>
<keyword evidence="2" id="KW-1133">Transmembrane helix</keyword>
<keyword evidence="1" id="KW-0175">Coiled coil</keyword>
<organism evidence="4 5">
    <name type="scientific">Adonisia turfae CCMR0082</name>
    <dbReference type="NCBI Taxonomy" id="2304604"/>
    <lineage>
        <taxon>Bacteria</taxon>
        <taxon>Bacillati</taxon>
        <taxon>Cyanobacteriota</taxon>
        <taxon>Adonisia</taxon>
        <taxon>Adonisia turfae</taxon>
    </lineage>
</organism>
<dbReference type="RefSeq" id="WP_163667991.1">
    <property type="nucleotide sequence ID" value="NZ_QZCE01000002.1"/>
</dbReference>
<proteinExistence type="predicted"/>
<sequence>MTHKRNKNTLGYFSLTCIIILVISSINFSGLNANNNTAQAQFSTPIHGEDLNDDINDEGNNEAFILYEEDSTIDTQLSDLENRLNSSDLSSSEAYRISYDFFTLAKYAESIEDYINKERILNHARNILENLESQRTDLSDLFSFEHASDFEQDGHYYTTRTNLRWRGSTVNRNKIQEDLKVLELLQQVYILQGQYNSAEHNRVNDIADSNSLTKALVNSEYARTFSIDFQLINSYFNLMKGVVETIRRGGDPNIEDAARLSNAAKIFDTFSPIPIQNIRKVAKNENATLVFYSLISNDSTELPKQLYIWVVQPSGKISFVNQSSETQMSDLTFSGRHNCTNTSNELSDDCRSVLITGVDEGMRGIRNSLGVEDLTNHNDRQAADLIVINQQDEVQDELNSLYHLLIGPIEDLLPNNPQSKVIFIPDGSLNFISFAALKNPNNQKYLVEEHTILRVPNIRTLLLSLREDASNQHSQGNRKALIVGNPTPMPDSLEPLPGAEAEVLAINRLLNDNGFDTKKIIGKKAKKKRVVKNMDEGAEIIHLATHGIINTGNHQLSSQRSTISPTEATGSIALAKDYLSASEIFNITLSNTDLVVLSACNTGVGELVPGGVIGLPFSFTAAGASSVLMSLWNVPDASTAKLMRNFYDYWLSGRDKAQALRLAMMDMIQEYPNSPKDWAAFTLVGSAN</sequence>
<evidence type="ECO:0000259" key="3">
    <source>
        <dbReference type="Pfam" id="PF12770"/>
    </source>
</evidence>
<feature type="transmembrane region" description="Helical" evidence="2">
    <location>
        <begin position="12"/>
        <end position="31"/>
    </location>
</feature>
<accession>A0A6M0SDT1</accession>
<keyword evidence="2" id="KW-0812">Transmembrane</keyword>
<evidence type="ECO:0000256" key="1">
    <source>
        <dbReference type="SAM" id="Coils"/>
    </source>
</evidence>